<keyword evidence="3" id="KW-0067">ATP-binding</keyword>
<keyword evidence="2" id="KW-0547">Nucleotide-binding</keyword>
<dbReference type="SMART" id="SM00382">
    <property type="entry name" value="AAA"/>
    <property type="match status" value="1"/>
</dbReference>
<proteinExistence type="inferred from homology"/>
<comment type="similarity">
    <text evidence="1">Belongs to the Mg-chelatase subunits D/I family. ComM subfamily.</text>
</comment>
<dbReference type="InterPro" id="IPR003593">
    <property type="entry name" value="AAA+_ATPase"/>
</dbReference>
<dbReference type="AlphaFoldDB" id="A0A0G0WVK1"/>
<dbReference type="Pfam" id="PF01078">
    <property type="entry name" value="Mg_chelatase"/>
    <property type="match status" value="1"/>
</dbReference>
<evidence type="ECO:0000313" key="5">
    <source>
        <dbReference type="EMBL" id="KKS16760.1"/>
    </source>
</evidence>
<reference evidence="5 6" key="1">
    <citation type="journal article" date="2015" name="Nature">
        <title>rRNA introns, odd ribosomes, and small enigmatic genomes across a large radiation of phyla.</title>
        <authorList>
            <person name="Brown C.T."/>
            <person name="Hug L.A."/>
            <person name="Thomas B.C."/>
            <person name="Sharon I."/>
            <person name="Castelle C.J."/>
            <person name="Singh A."/>
            <person name="Wilkins M.J."/>
            <person name="Williams K.H."/>
            <person name="Banfield J.F."/>
        </authorList>
    </citation>
    <scope>NUCLEOTIDE SEQUENCE [LARGE SCALE GENOMIC DNA]</scope>
</reference>
<dbReference type="Pfam" id="PF13541">
    <property type="entry name" value="ChlI"/>
    <property type="match status" value="1"/>
</dbReference>
<evidence type="ECO:0000313" key="6">
    <source>
        <dbReference type="Proteomes" id="UP000034163"/>
    </source>
</evidence>
<dbReference type="PRINTS" id="PR01657">
    <property type="entry name" value="MCMFAMILY"/>
</dbReference>
<dbReference type="PATRIC" id="fig|1619112.3.peg.560"/>
<dbReference type="InterPro" id="IPR004482">
    <property type="entry name" value="Mg_chelat-rel"/>
</dbReference>
<dbReference type="Proteomes" id="UP000034163">
    <property type="component" value="Unassembled WGS sequence"/>
</dbReference>
<dbReference type="Gene3D" id="3.40.50.300">
    <property type="entry name" value="P-loop containing nucleotide triphosphate hydrolases"/>
    <property type="match status" value="1"/>
</dbReference>
<evidence type="ECO:0000256" key="2">
    <source>
        <dbReference type="ARBA" id="ARBA00022741"/>
    </source>
</evidence>
<organism evidence="5 6">
    <name type="scientific">candidate division WWE3 bacterium GW2011_GWB1_41_6</name>
    <dbReference type="NCBI Taxonomy" id="1619112"/>
    <lineage>
        <taxon>Bacteria</taxon>
        <taxon>Katanobacteria</taxon>
    </lineage>
</organism>
<dbReference type="PANTHER" id="PTHR32039">
    <property type="entry name" value="MAGNESIUM-CHELATASE SUBUNIT CHLI"/>
    <property type="match status" value="1"/>
</dbReference>
<dbReference type="InterPro" id="IPR001208">
    <property type="entry name" value="MCM_dom"/>
</dbReference>
<evidence type="ECO:0000256" key="3">
    <source>
        <dbReference type="ARBA" id="ARBA00022840"/>
    </source>
</evidence>
<dbReference type="PROSITE" id="PS50051">
    <property type="entry name" value="MCM_2"/>
    <property type="match status" value="1"/>
</dbReference>
<dbReference type="GO" id="GO:0005524">
    <property type="term" value="F:ATP binding"/>
    <property type="evidence" value="ECO:0007669"/>
    <property type="project" value="UniProtKB-KW"/>
</dbReference>
<dbReference type="InterPro" id="IPR045006">
    <property type="entry name" value="CHLI-like"/>
</dbReference>
<accession>A0A0G0WVK1</accession>
<gene>
    <name evidence="5" type="ORF">UU72_C0013G0023</name>
</gene>
<evidence type="ECO:0000259" key="4">
    <source>
        <dbReference type="PROSITE" id="PS50051"/>
    </source>
</evidence>
<feature type="domain" description="MCM C-terminal AAA(+) ATPase" evidence="4">
    <location>
        <begin position="288"/>
        <end position="402"/>
    </location>
</feature>
<dbReference type="PANTHER" id="PTHR32039:SF7">
    <property type="entry name" value="COMPETENCE PROTEIN COMM"/>
    <property type="match status" value="1"/>
</dbReference>
<comment type="caution">
    <text evidence="5">The sequence shown here is derived from an EMBL/GenBank/DDBJ whole genome shotgun (WGS) entry which is preliminary data.</text>
</comment>
<dbReference type="InterPro" id="IPR014721">
    <property type="entry name" value="Ribsml_uS5_D2-typ_fold_subgr"/>
</dbReference>
<dbReference type="InterPro" id="IPR027417">
    <property type="entry name" value="P-loop_NTPase"/>
</dbReference>
<dbReference type="InterPro" id="IPR000523">
    <property type="entry name" value="Mg_chelatse_chII-like_cat_dom"/>
</dbReference>
<sequence>MLVKINSIAVLGVDVVRVTVEVNIASRGFPSFDIVGLPNKSIAESKERIKTAIQNSGIEFPSSKKITVNLAPAGMPKEGTFYDLAIATGIVCASKGIKPPEDSMFFGELSLDGSLRHTKGAFLAALYLEDIGLRSIFLPLNSANEAAVFTGINVYGLSTMGELVSHITGKMQLAPYKNAAIDTRSKHVSTQDSEVVGQEYAKRALEIAAAGGHNVLLIGSPGVGKTMLSRMFSGMLAPLTQQESHEVTKIYSVTGKIPPGGSLITARPFRAPHHTVSYAGFIGGGNPIRPGEISLAHRGVLFMDEFTEFHKDIIEALRQPMEEGKVTITRSSMSVELPCRFLLLAACNPCPCGYLWHHKNKCKCSVPDVERYRKKLSGPILDRIDIVCRMRDFELKSPDQNVLSSHDSHGNNSEIKMVIDRIYAAHKIQEKRFDGVGTVLNSEMTNMQVGLHANLSVEAKVLLNRAVESYGLSARSYFKIVKVARTIADLGGAGDIEPPHIAEALQYKTSTL</sequence>
<name>A0A0G0WVK1_UNCKA</name>
<dbReference type="Gene3D" id="3.30.230.10">
    <property type="match status" value="1"/>
</dbReference>
<dbReference type="GO" id="GO:0003677">
    <property type="term" value="F:DNA binding"/>
    <property type="evidence" value="ECO:0007669"/>
    <property type="project" value="InterPro"/>
</dbReference>
<evidence type="ECO:0000256" key="1">
    <source>
        <dbReference type="ARBA" id="ARBA00006354"/>
    </source>
</evidence>
<dbReference type="EMBL" id="LCBS01000013">
    <property type="protein sequence ID" value="KKS16760.1"/>
    <property type="molecule type" value="Genomic_DNA"/>
</dbReference>
<dbReference type="SUPFAM" id="SSF52540">
    <property type="entry name" value="P-loop containing nucleoside triphosphate hydrolases"/>
    <property type="match status" value="1"/>
</dbReference>
<dbReference type="SUPFAM" id="SSF54211">
    <property type="entry name" value="Ribosomal protein S5 domain 2-like"/>
    <property type="match status" value="1"/>
</dbReference>
<protein>
    <submittedName>
        <fullName evidence="5">Mg chelatase-like protein</fullName>
    </submittedName>
</protein>
<dbReference type="InterPro" id="IPR020568">
    <property type="entry name" value="Ribosomal_Su5_D2-typ_SF"/>
</dbReference>
<dbReference type="Pfam" id="PF13335">
    <property type="entry name" value="Mg_chelatase_C"/>
    <property type="match status" value="1"/>
</dbReference>
<dbReference type="NCBIfam" id="TIGR00368">
    <property type="entry name" value="YifB family Mg chelatase-like AAA ATPase"/>
    <property type="match status" value="1"/>
</dbReference>
<dbReference type="InterPro" id="IPR025158">
    <property type="entry name" value="Mg_chelat-rel_C"/>
</dbReference>